<name>A0A657LXU2_9HYPH</name>
<dbReference type="GO" id="GO:0070291">
    <property type="term" value="P:N-acylethanolamine metabolic process"/>
    <property type="evidence" value="ECO:0007669"/>
    <property type="project" value="TreeGrafter"/>
</dbReference>
<evidence type="ECO:0000313" key="3">
    <source>
        <dbReference type="EMBL" id="OJG00957.1"/>
    </source>
</evidence>
<dbReference type="InterPro" id="IPR017946">
    <property type="entry name" value="PLC-like_Pdiesterase_TIM-brl"/>
</dbReference>
<feature type="chain" id="PRO_5024905626" evidence="1">
    <location>
        <begin position="23"/>
        <end position="340"/>
    </location>
</feature>
<dbReference type="PANTHER" id="PTHR46320:SF1">
    <property type="entry name" value="GLYCEROPHOSPHODIESTER PHOSPHODIESTERASE 1"/>
    <property type="match status" value="1"/>
</dbReference>
<dbReference type="Pfam" id="PF03009">
    <property type="entry name" value="GDPD"/>
    <property type="match status" value="1"/>
</dbReference>
<dbReference type="SUPFAM" id="SSF51695">
    <property type="entry name" value="PLC-like phosphodiesterases"/>
    <property type="match status" value="1"/>
</dbReference>
<evidence type="ECO:0000313" key="4">
    <source>
        <dbReference type="Proteomes" id="UP000182661"/>
    </source>
</evidence>
<accession>A0A657LXU2</accession>
<keyword evidence="4" id="KW-1185">Reference proteome</keyword>
<dbReference type="InterPro" id="IPR032160">
    <property type="entry name" value="DUF4996"/>
</dbReference>
<keyword evidence="1" id="KW-0732">Signal</keyword>
<proteinExistence type="predicted"/>
<dbReference type="PANTHER" id="PTHR46320">
    <property type="entry name" value="GLYCEROPHOSPHODIESTER PHOSPHODIESTERASE 1"/>
    <property type="match status" value="1"/>
</dbReference>
<dbReference type="Gene3D" id="3.20.20.190">
    <property type="entry name" value="Phosphatidylinositol (PI) phosphodiesterase"/>
    <property type="match status" value="1"/>
</dbReference>
<dbReference type="GO" id="GO:0008889">
    <property type="term" value="F:glycerophosphodiester phosphodiesterase activity"/>
    <property type="evidence" value="ECO:0007669"/>
    <property type="project" value="TreeGrafter"/>
</dbReference>
<gene>
    <name evidence="3" type="ORF">AX760_08975</name>
</gene>
<comment type="caution">
    <text evidence="3">The sequence shown here is derived from an EMBL/GenBank/DDBJ whole genome shotgun (WGS) entry which is preliminary data.</text>
</comment>
<sequence length="340" mass="37089">MRFAAPIFAALVLAAVAVNGIAAETTRSSQILGRLQDANQWRNHIMVVAHRAGWKENGHIRMAENSLASIRYAIGLGAEIVEMDIRKTADGQLIVLHDSWLDRTTTCKGEVDRRRFDALQDCRLVVEGTGEITEEPIPTLKQALATARGRILVNIDNKLGPDALAQIAAEARALGMTDGILIKENVWNTKRIDDTRAMLASVGADVPFMPILADDAVHDARFMAQATRAFSAFAAELVTWHQTGAPLTDRGGPLFSAKARAAAIAGNWHLWVNTYPIVNRPGAMLAGGRGDELAVFGGQPEEVYGFWADRGATIIQTDEPKLVIEWLEANGYRVPYDLTN</sequence>
<evidence type="ECO:0000256" key="1">
    <source>
        <dbReference type="SAM" id="SignalP"/>
    </source>
</evidence>
<organism evidence="3 4">
    <name type="scientific">Pararhizobium antarcticum</name>
    <dbReference type="NCBI Taxonomy" id="1798805"/>
    <lineage>
        <taxon>Bacteria</taxon>
        <taxon>Pseudomonadati</taxon>
        <taxon>Pseudomonadota</taxon>
        <taxon>Alphaproteobacteria</taxon>
        <taxon>Hyphomicrobiales</taxon>
        <taxon>Rhizobiaceae</taxon>
        <taxon>Rhizobium/Agrobacterium group</taxon>
        <taxon>Pararhizobium</taxon>
    </lineage>
</organism>
<dbReference type="AlphaFoldDB" id="A0A657LXU2"/>
<dbReference type="Proteomes" id="UP000182661">
    <property type="component" value="Unassembled WGS sequence"/>
</dbReference>
<dbReference type="PROSITE" id="PS51704">
    <property type="entry name" value="GP_PDE"/>
    <property type="match status" value="1"/>
</dbReference>
<dbReference type="GO" id="GO:0006644">
    <property type="term" value="P:phospholipid metabolic process"/>
    <property type="evidence" value="ECO:0007669"/>
    <property type="project" value="TreeGrafter"/>
</dbReference>
<feature type="domain" description="GP-PDE" evidence="2">
    <location>
        <begin position="45"/>
        <end position="327"/>
    </location>
</feature>
<protein>
    <submittedName>
        <fullName evidence="3">Glycerophosphodiester phosphodiesterase</fullName>
    </submittedName>
</protein>
<dbReference type="EMBL" id="LSRP01000002">
    <property type="protein sequence ID" value="OJG00957.1"/>
    <property type="molecule type" value="Genomic_DNA"/>
</dbReference>
<dbReference type="GO" id="GO:0005886">
    <property type="term" value="C:plasma membrane"/>
    <property type="evidence" value="ECO:0007669"/>
    <property type="project" value="TreeGrafter"/>
</dbReference>
<dbReference type="CDD" id="cd08566">
    <property type="entry name" value="GDPD_AtGDE_like"/>
    <property type="match status" value="1"/>
</dbReference>
<dbReference type="Pfam" id="PF16387">
    <property type="entry name" value="DUF4996"/>
    <property type="match status" value="1"/>
</dbReference>
<reference evidence="3 4" key="1">
    <citation type="submission" date="2016-02" db="EMBL/GenBank/DDBJ databases">
        <title>Genome sequencing of a beta-galactosidase producing bacteria Rhizobium sp. 59.</title>
        <authorList>
            <person name="Wang D."/>
            <person name="Kot W."/>
            <person name="Qin Y."/>
            <person name="Hansen L."/>
            <person name="Naqvi K."/>
            <person name="Rensing C."/>
        </authorList>
    </citation>
    <scope>NUCLEOTIDE SEQUENCE [LARGE SCALE GENOMIC DNA]</scope>
    <source>
        <strain evidence="3 4">59</strain>
    </source>
</reference>
<dbReference type="OrthoDB" id="9809317at2"/>
<evidence type="ECO:0000259" key="2">
    <source>
        <dbReference type="PROSITE" id="PS51704"/>
    </source>
</evidence>
<dbReference type="GO" id="GO:0006580">
    <property type="term" value="P:ethanolamine metabolic process"/>
    <property type="evidence" value="ECO:0007669"/>
    <property type="project" value="TreeGrafter"/>
</dbReference>
<feature type="signal peptide" evidence="1">
    <location>
        <begin position="1"/>
        <end position="22"/>
    </location>
</feature>
<dbReference type="InterPro" id="IPR030395">
    <property type="entry name" value="GP_PDE_dom"/>
</dbReference>
<dbReference type="RefSeq" id="WP_071831052.1">
    <property type="nucleotide sequence ID" value="NZ_LSRP01000002.1"/>
</dbReference>